<dbReference type="PANTHER" id="PTHR32108:SF9">
    <property type="entry name" value="REVERSE TRANSCRIPTASE RNASE H-LIKE DOMAIN-CONTAINING PROTEIN"/>
    <property type="match status" value="1"/>
</dbReference>
<proteinExistence type="predicted"/>
<gene>
    <name evidence="1" type="ORF">H5410_015009</name>
</gene>
<organism evidence="1 2">
    <name type="scientific">Solanum commersonii</name>
    <name type="common">Commerson's wild potato</name>
    <name type="synonym">Commerson's nightshade</name>
    <dbReference type="NCBI Taxonomy" id="4109"/>
    <lineage>
        <taxon>Eukaryota</taxon>
        <taxon>Viridiplantae</taxon>
        <taxon>Streptophyta</taxon>
        <taxon>Embryophyta</taxon>
        <taxon>Tracheophyta</taxon>
        <taxon>Spermatophyta</taxon>
        <taxon>Magnoliopsida</taxon>
        <taxon>eudicotyledons</taxon>
        <taxon>Gunneridae</taxon>
        <taxon>Pentapetalae</taxon>
        <taxon>asterids</taxon>
        <taxon>lamiids</taxon>
        <taxon>Solanales</taxon>
        <taxon>Solanaceae</taxon>
        <taxon>Solanoideae</taxon>
        <taxon>Solaneae</taxon>
        <taxon>Solanum</taxon>
    </lineage>
</organism>
<reference evidence="1 2" key="1">
    <citation type="submission" date="2020-09" db="EMBL/GenBank/DDBJ databases">
        <title>De no assembly of potato wild relative species, Solanum commersonii.</title>
        <authorList>
            <person name="Cho K."/>
        </authorList>
    </citation>
    <scope>NUCLEOTIDE SEQUENCE [LARGE SCALE GENOMIC DNA]</scope>
    <source>
        <strain evidence="1">LZ3.2</strain>
        <tissue evidence="1">Leaf</tissue>
    </source>
</reference>
<dbReference type="PANTHER" id="PTHR32108">
    <property type="entry name" value="DNA-DIRECTED RNA POLYMERASE SUBUNIT ALPHA"/>
    <property type="match status" value="1"/>
</dbReference>
<dbReference type="AlphaFoldDB" id="A0A9J5ZSJ8"/>
<sequence>MKLSDYSIVEQLTNIPAQISLLSLLIHLDEHCKAIMKILNQAHVPNEVTANNENEALVYQAFEVMVVEHILERNLISKPHFPMASVMMVNEILKHGFELGKGLGIFLKGRAYSPIPPIYKSFIKARTTESSESSLPEPILEINEELINYFQIYLSRLIWLNSEKALVTEMYNSLVLMSK</sequence>
<dbReference type="EMBL" id="JACXVP010000003">
    <property type="protein sequence ID" value="KAG5615185.1"/>
    <property type="molecule type" value="Genomic_DNA"/>
</dbReference>
<comment type="caution">
    <text evidence="1">The sequence shown here is derived from an EMBL/GenBank/DDBJ whole genome shotgun (WGS) entry which is preliminary data.</text>
</comment>
<dbReference type="OrthoDB" id="1748230at2759"/>
<keyword evidence="2" id="KW-1185">Reference proteome</keyword>
<evidence type="ECO:0000313" key="1">
    <source>
        <dbReference type="EMBL" id="KAG5615185.1"/>
    </source>
</evidence>
<accession>A0A9J5ZSJ8</accession>
<evidence type="ECO:0000313" key="2">
    <source>
        <dbReference type="Proteomes" id="UP000824120"/>
    </source>
</evidence>
<name>A0A9J5ZSJ8_SOLCO</name>
<dbReference type="Proteomes" id="UP000824120">
    <property type="component" value="Chromosome 3"/>
</dbReference>
<protein>
    <submittedName>
        <fullName evidence="1">Uncharacterized protein</fullName>
    </submittedName>
</protein>